<evidence type="ECO:0008006" key="3">
    <source>
        <dbReference type="Google" id="ProtNLM"/>
    </source>
</evidence>
<evidence type="ECO:0000313" key="2">
    <source>
        <dbReference type="Proteomes" id="UP000177913"/>
    </source>
</evidence>
<dbReference type="Gene3D" id="2.40.30.10">
    <property type="entry name" value="Translation factors"/>
    <property type="match status" value="1"/>
</dbReference>
<evidence type="ECO:0000313" key="1">
    <source>
        <dbReference type="EMBL" id="OGK24073.1"/>
    </source>
</evidence>
<gene>
    <name evidence="1" type="ORF">A3C25_05165</name>
</gene>
<proteinExistence type="predicted"/>
<protein>
    <recommendedName>
        <fullName evidence="3">Translation elongation factor EFTu-like domain-containing protein</fullName>
    </recommendedName>
</protein>
<dbReference type="SUPFAM" id="SSF50447">
    <property type="entry name" value="Translation proteins"/>
    <property type="match status" value="1"/>
</dbReference>
<accession>A0A1F7GYZ0</accession>
<dbReference type="Proteomes" id="UP000177913">
    <property type="component" value="Unassembled WGS sequence"/>
</dbReference>
<dbReference type="AlphaFoldDB" id="A0A1F7GYZ0"/>
<dbReference type="InterPro" id="IPR009000">
    <property type="entry name" value="Transl_B-barrel_sf"/>
</dbReference>
<reference evidence="1 2" key="1">
    <citation type="journal article" date="2016" name="Nat. Commun.">
        <title>Thousands of microbial genomes shed light on interconnected biogeochemical processes in an aquifer system.</title>
        <authorList>
            <person name="Anantharaman K."/>
            <person name="Brown C.T."/>
            <person name="Hug L.A."/>
            <person name="Sharon I."/>
            <person name="Castelle C.J."/>
            <person name="Probst A.J."/>
            <person name="Thomas B.C."/>
            <person name="Singh A."/>
            <person name="Wilkins M.J."/>
            <person name="Karaoz U."/>
            <person name="Brodie E.L."/>
            <person name="Williams K.H."/>
            <person name="Hubbard S.S."/>
            <person name="Banfield J.F."/>
        </authorList>
    </citation>
    <scope>NUCLEOTIDE SEQUENCE [LARGE SCALE GENOMIC DNA]</scope>
</reference>
<comment type="caution">
    <text evidence="1">The sequence shown here is derived from an EMBL/GenBank/DDBJ whole genome shotgun (WGS) entry which is preliminary data.</text>
</comment>
<sequence length="86" mass="9540">MYVKDKKVGKVTHYYNHLGVGIVKLSGPLVNGDTIRVVGHGREFTQTVGSMQLEHQALEKAKKGQEIGLKVDQKVKECDVVYKVTS</sequence>
<organism evidence="1 2">
    <name type="scientific">Candidatus Roizmanbacteria bacterium RIFCSPHIGHO2_02_FULL_38_11</name>
    <dbReference type="NCBI Taxonomy" id="1802039"/>
    <lineage>
        <taxon>Bacteria</taxon>
        <taxon>Candidatus Roizmaniibacteriota</taxon>
    </lineage>
</organism>
<name>A0A1F7GYZ0_9BACT</name>
<dbReference type="EMBL" id="MFZO01000039">
    <property type="protein sequence ID" value="OGK24073.1"/>
    <property type="molecule type" value="Genomic_DNA"/>
</dbReference>